<keyword evidence="2" id="KW-1185">Reference proteome</keyword>
<dbReference type="AlphaFoldDB" id="A0A502BVJ2"/>
<accession>A0A502BVJ2</accession>
<dbReference type="EMBL" id="RCZO01000011">
    <property type="protein sequence ID" value="TPG04917.1"/>
    <property type="molecule type" value="Genomic_DNA"/>
</dbReference>
<dbReference type="RefSeq" id="WP_140654695.1">
    <property type="nucleotide sequence ID" value="NZ_RCZO01000011.1"/>
</dbReference>
<proteinExistence type="predicted"/>
<sequence>MSKPTALIKFKAKLSRPATPKGAAWTFLVLPAVASAKLPTRSMVTVEGSFAGQPFQATLEPDGQGSHWLKIDNVLREAAGVAAGDSVALEIAPVEKEPEPKVPADLRKALASNADAKATWADITPVARRDWIHWITSGKKAETRGKRIAAACDKLACGKRNACCFDRSGMYSKGSMGAPEAAE</sequence>
<dbReference type="Pfam" id="PF13376">
    <property type="entry name" value="OmdA"/>
    <property type="match status" value="1"/>
</dbReference>
<comment type="caution">
    <text evidence="1">The sequence shown here is derived from an EMBL/GenBank/DDBJ whole genome shotgun (WGS) entry which is preliminary data.</text>
</comment>
<evidence type="ECO:0000313" key="1">
    <source>
        <dbReference type="EMBL" id="TPG04917.1"/>
    </source>
</evidence>
<organism evidence="1 2">
    <name type="scientific">Rhodanobacter glycinis</name>
    <dbReference type="NCBI Taxonomy" id="582702"/>
    <lineage>
        <taxon>Bacteria</taxon>
        <taxon>Pseudomonadati</taxon>
        <taxon>Pseudomonadota</taxon>
        <taxon>Gammaproteobacteria</taxon>
        <taxon>Lysobacterales</taxon>
        <taxon>Rhodanobacteraceae</taxon>
        <taxon>Rhodanobacter</taxon>
    </lineage>
</organism>
<dbReference type="Gene3D" id="2.40.30.100">
    <property type="entry name" value="AF2212/PG0164-like"/>
    <property type="match status" value="1"/>
</dbReference>
<evidence type="ECO:0000313" key="2">
    <source>
        <dbReference type="Proteomes" id="UP000319486"/>
    </source>
</evidence>
<dbReference type="Pfam" id="PF08922">
    <property type="entry name" value="DUF1905"/>
    <property type="match status" value="1"/>
</dbReference>
<dbReference type="SUPFAM" id="SSF141694">
    <property type="entry name" value="AF2212/PG0164-like"/>
    <property type="match status" value="1"/>
</dbReference>
<protein>
    <submittedName>
        <fullName evidence="1">DUF1905 domain-containing protein</fullName>
    </submittedName>
</protein>
<dbReference type="InterPro" id="IPR015018">
    <property type="entry name" value="DUF1905"/>
</dbReference>
<dbReference type="InterPro" id="IPR037079">
    <property type="entry name" value="AF2212/PG0164-like_sf"/>
</dbReference>
<reference evidence="1 2" key="1">
    <citation type="journal article" date="2019" name="Environ. Microbiol.">
        <title>Species interactions and distinct microbial communities in high Arctic permafrost affected cryosols are associated with the CH4 and CO2 gas fluxes.</title>
        <authorList>
            <person name="Altshuler I."/>
            <person name="Hamel J."/>
            <person name="Turney S."/>
            <person name="Magnuson E."/>
            <person name="Levesque R."/>
            <person name="Greer C."/>
            <person name="Whyte L.G."/>
        </authorList>
    </citation>
    <scope>NUCLEOTIDE SEQUENCE [LARGE SCALE GENOMIC DNA]</scope>
    <source>
        <strain evidence="1 2">S13Y</strain>
    </source>
</reference>
<dbReference type="Proteomes" id="UP000319486">
    <property type="component" value="Unassembled WGS sequence"/>
</dbReference>
<name>A0A502BVJ2_9GAMM</name>
<gene>
    <name evidence="1" type="ORF">EAH88_16200</name>
</gene>